<dbReference type="Proteomes" id="UP000621436">
    <property type="component" value="Unassembled WGS sequence"/>
</dbReference>
<dbReference type="RefSeq" id="WP_270455219.1">
    <property type="nucleotide sequence ID" value="NZ_JADPIE010000010.1"/>
</dbReference>
<dbReference type="Pfam" id="PF01979">
    <property type="entry name" value="Amidohydro_1"/>
    <property type="match status" value="1"/>
</dbReference>
<dbReference type="EMBL" id="JADPIE010000010">
    <property type="protein sequence ID" value="MBF8438119.1"/>
    <property type="molecule type" value="Genomic_DNA"/>
</dbReference>
<evidence type="ECO:0000256" key="1">
    <source>
        <dbReference type="ARBA" id="ARBA00022801"/>
    </source>
</evidence>
<dbReference type="AlphaFoldDB" id="A0A931FAY0"/>
<proteinExistence type="predicted"/>
<comment type="caution">
    <text evidence="3">The sequence shown here is derived from an EMBL/GenBank/DDBJ whole genome shotgun (WGS) entry which is preliminary data.</text>
</comment>
<dbReference type="PANTHER" id="PTHR43794">
    <property type="entry name" value="AMINOHYDROLASE SSNA-RELATED"/>
    <property type="match status" value="1"/>
</dbReference>
<evidence type="ECO:0000259" key="2">
    <source>
        <dbReference type="Pfam" id="PF01979"/>
    </source>
</evidence>
<accession>A0A931FAY0</accession>
<dbReference type="PANTHER" id="PTHR43794:SF11">
    <property type="entry name" value="AMIDOHYDROLASE-RELATED DOMAIN-CONTAINING PROTEIN"/>
    <property type="match status" value="1"/>
</dbReference>
<organism evidence="3 4">
    <name type="scientific">Halonatronomonas betaini</name>
    <dbReference type="NCBI Taxonomy" id="2778430"/>
    <lineage>
        <taxon>Bacteria</taxon>
        <taxon>Bacillati</taxon>
        <taxon>Bacillota</taxon>
        <taxon>Clostridia</taxon>
        <taxon>Halanaerobiales</taxon>
        <taxon>Halarsenatibacteraceae</taxon>
        <taxon>Halonatronomonas</taxon>
    </lineage>
</organism>
<name>A0A931FAY0_9FIRM</name>
<keyword evidence="4" id="KW-1185">Reference proteome</keyword>
<dbReference type="InterPro" id="IPR006680">
    <property type="entry name" value="Amidohydro-rel"/>
</dbReference>
<dbReference type="Gene3D" id="3.20.20.140">
    <property type="entry name" value="Metal-dependent hydrolases"/>
    <property type="match status" value="1"/>
</dbReference>
<keyword evidence="1" id="KW-0378">Hydrolase</keyword>
<dbReference type="InterPro" id="IPR050287">
    <property type="entry name" value="MTA/SAH_deaminase"/>
</dbReference>
<dbReference type="InterPro" id="IPR011059">
    <property type="entry name" value="Metal-dep_hydrolase_composite"/>
</dbReference>
<dbReference type="GO" id="GO:0016810">
    <property type="term" value="F:hydrolase activity, acting on carbon-nitrogen (but not peptide) bonds"/>
    <property type="evidence" value="ECO:0007669"/>
    <property type="project" value="InterPro"/>
</dbReference>
<evidence type="ECO:0000313" key="3">
    <source>
        <dbReference type="EMBL" id="MBF8438119.1"/>
    </source>
</evidence>
<protein>
    <submittedName>
        <fullName evidence="3">Aminohydrolase SsnA</fullName>
    </submittedName>
</protein>
<dbReference type="NCBIfam" id="NF005540">
    <property type="entry name" value="PRK07203.1"/>
    <property type="match status" value="1"/>
</dbReference>
<dbReference type="SUPFAM" id="SSF51556">
    <property type="entry name" value="Metallo-dependent hydrolases"/>
    <property type="match status" value="1"/>
</dbReference>
<feature type="domain" description="Amidohydrolase-related" evidence="2">
    <location>
        <begin position="56"/>
        <end position="414"/>
    </location>
</feature>
<dbReference type="InterPro" id="IPR032466">
    <property type="entry name" value="Metal_Hydrolase"/>
</dbReference>
<reference evidence="3" key="1">
    <citation type="submission" date="2020-11" db="EMBL/GenBank/DDBJ databases">
        <title>Halonatronomonas betainensis gen. nov., sp. nov. a novel haloalkaliphilic representative of the family Halanaerobiacae capable of betaine degradation.</title>
        <authorList>
            <person name="Boltyanskaya Y."/>
            <person name="Kevbrin V."/>
            <person name="Detkova E."/>
            <person name="Grouzdev D.S."/>
            <person name="Koziaeva V."/>
            <person name="Zhilina T."/>
        </authorList>
    </citation>
    <scope>NUCLEOTIDE SEQUENCE</scope>
    <source>
        <strain evidence="3">Z-7014</strain>
    </source>
</reference>
<dbReference type="InterPro" id="IPR017700">
    <property type="entry name" value="Aminohydrolase_SsnA"/>
</dbReference>
<dbReference type="Gene3D" id="2.30.40.10">
    <property type="entry name" value="Urease, subunit C, domain 1"/>
    <property type="match status" value="1"/>
</dbReference>
<sequence>MLIIKNGTILTFNKDDEVIKNGAIVTEGDNILAIGKSVDLTEKYPEAEVIDAKGGLVIPGLINSHMHFYSTFARGMDLKTDKPPENFIEILEKLWWRVDETLSNKDDLYYSAIYPILEGIEYGTTTIFDHHASFGMIENSLDILAEAVEDAGIRASLCFEASDRNGEEKSEASIQENIRFIESLTEDQKDYLTGKFGLHASFTLEDSSLKRIGEEAARLGVPCHLHVAEGKADVEDSKKRGYSGVVERLDKFNILQPGTLAIHGVHLSQEEFSVLANRNNYLIHNPQSNMGNAVGAADLLAADKSGLRIGLGTDGYTTDMFESLKVASVLPSHETGDPNAGGGIVRDMLFDINGKLAGQYFDKELGVLKEGAGADIVVINYSGPTPVNSDNYYFHLLMGVSGAKVDTTIARGKVLMKNQEVKVLDAERIKAKCREQAEDFWKRF</sequence>
<dbReference type="SUPFAM" id="SSF51338">
    <property type="entry name" value="Composite domain of metallo-dependent hydrolases"/>
    <property type="match status" value="1"/>
</dbReference>
<gene>
    <name evidence="3" type="primary">ssnA</name>
    <name evidence="3" type="ORF">I0Q91_13585</name>
</gene>
<evidence type="ECO:0000313" key="4">
    <source>
        <dbReference type="Proteomes" id="UP000621436"/>
    </source>
</evidence>
<dbReference type="NCBIfam" id="TIGR03314">
    <property type="entry name" value="Se_ssnA"/>
    <property type="match status" value="1"/>
</dbReference>